<protein>
    <submittedName>
        <fullName evidence="6">ZIP zinc transporter</fullName>
    </submittedName>
</protein>
<keyword evidence="4 5" id="KW-0472">Membrane</keyword>
<feature type="transmembrane region" description="Helical" evidence="5">
    <location>
        <begin position="39"/>
        <end position="59"/>
    </location>
</feature>
<evidence type="ECO:0000256" key="2">
    <source>
        <dbReference type="ARBA" id="ARBA00022692"/>
    </source>
</evidence>
<feature type="transmembrane region" description="Helical" evidence="5">
    <location>
        <begin position="65"/>
        <end position="82"/>
    </location>
</feature>
<feature type="transmembrane region" description="Helical" evidence="5">
    <location>
        <begin position="6"/>
        <end position="27"/>
    </location>
</feature>
<name>A0A2M7CIS6_9BACT</name>
<gene>
    <name evidence="6" type="ORF">COS38_01060</name>
</gene>
<evidence type="ECO:0000256" key="1">
    <source>
        <dbReference type="ARBA" id="ARBA00004141"/>
    </source>
</evidence>
<evidence type="ECO:0000256" key="3">
    <source>
        <dbReference type="ARBA" id="ARBA00022989"/>
    </source>
</evidence>
<dbReference type="AlphaFoldDB" id="A0A2M7CIS6"/>
<comment type="subcellular location">
    <subcellularLocation>
        <location evidence="1">Membrane</location>
        <topology evidence="1">Multi-pass membrane protein</topology>
    </subcellularLocation>
</comment>
<feature type="transmembrane region" description="Helical" evidence="5">
    <location>
        <begin position="166"/>
        <end position="187"/>
    </location>
</feature>
<dbReference type="Pfam" id="PF02535">
    <property type="entry name" value="Zip"/>
    <property type="match status" value="1"/>
</dbReference>
<comment type="caution">
    <text evidence="6">The sequence shown here is derived from an EMBL/GenBank/DDBJ whole genome shotgun (WGS) entry which is preliminary data.</text>
</comment>
<evidence type="ECO:0000313" key="7">
    <source>
        <dbReference type="Proteomes" id="UP000229966"/>
    </source>
</evidence>
<dbReference type="EMBL" id="PEUM01000027">
    <property type="protein sequence ID" value="PIV25543.1"/>
    <property type="molecule type" value="Genomic_DNA"/>
</dbReference>
<dbReference type="PANTHER" id="PTHR16950">
    <property type="entry name" value="ZINC TRANSPORTER SLC39A7 HISTIDINE-RICH MEMBRANE PROTEIN KE4"/>
    <property type="match status" value="1"/>
</dbReference>
<evidence type="ECO:0000256" key="4">
    <source>
        <dbReference type="ARBA" id="ARBA00023136"/>
    </source>
</evidence>
<dbReference type="GO" id="GO:0046873">
    <property type="term" value="F:metal ion transmembrane transporter activity"/>
    <property type="evidence" value="ECO:0007669"/>
    <property type="project" value="InterPro"/>
</dbReference>
<accession>A0A2M7CIS6</accession>
<dbReference type="Proteomes" id="UP000229966">
    <property type="component" value="Unassembled WGS sequence"/>
</dbReference>
<dbReference type="InterPro" id="IPR003689">
    <property type="entry name" value="ZIP"/>
</dbReference>
<feature type="transmembrane region" description="Helical" evidence="5">
    <location>
        <begin position="226"/>
        <end position="246"/>
    </location>
</feature>
<sequence length="249" mass="27066">MLLTYLVIFGLIGSLGGVVSAYFLLSLAKKIQKDLIAELLPFASGVMLASALLGLLPSALETLEAKTTFTILLYGLFGFFLLEKIIIWRHCHSDECDEHSHPQATLVIIGDAFHNFIDGVAIVGSFMISIPFGIVSSLAIFAHEIPQELGDFGILLHSGYTRQKALAMNILSGLATFPGIILGYFLLDRIQNAVPVVVIIASASFIYIALVDLSPELHKKSSPKDIAKQLSLMVLGVIIIAFLLQFHQD</sequence>
<keyword evidence="2 5" id="KW-0812">Transmembrane</keyword>
<keyword evidence="3 5" id="KW-1133">Transmembrane helix</keyword>
<dbReference type="GO" id="GO:0016020">
    <property type="term" value="C:membrane"/>
    <property type="evidence" value="ECO:0007669"/>
    <property type="project" value="UniProtKB-SubCell"/>
</dbReference>
<evidence type="ECO:0000256" key="5">
    <source>
        <dbReference type="SAM" id="Phobius"/>
    </source>
</evidence>
<reference evidence="7" key="1">
    <citation type="submission" date="2017-09" db="EMBL/GenBank/DDBJ databases">
        <title>Depth-based differentiation of microbial function through sediment-hosted aquifers and enrichment of novel symbionts in the deep terrestrial subsurface.</title>
        <authorList>
            <person name="Probst A.J."/>
            <person name="Ladd B."/>
            <person name="Jarett J.K."/>
            <person name="Geller-Mcgrath D.E."/>
            <person name="Sieber C.M.K."/>
            <person name="Emerson J.B."/>
            <person name="Anantharaman K."/>
            <person name="Thomas B.C."/>
            <person name="Malmstrom R."/>
            <person name="Stieglmeier M."/>
            <person name="Klingl A."/>
            <person name="Woyke T."/>
            <person name="Ryan C.M."/>
            <person name="Banfield J.F."/>
        </authorList>
    </citation>
    <scope>NUCLEOTIDE SEQUENCE [LARGE SCALE GENOMIC DNA]</scope>
</reference>
<dbReference type="PANTHER" id="PTHR16950:SF16">
    <property type="entry name" value="ZINC TRANSPORTER ZIP13"/>
    <property type="match status" value="1"/>
</dbReference>
<evidence type="ECO:0000313" key="6">
    <source>
        <dbReference type="EMBL" id="PIV25543.1"/>
    </source>
</evidence>
<organism evidence="6 7">
    <name type="scientific">Candidatus Berkelbacteria bacterium CG03_land_8_20_14_0_80_40_36</name>
    <dbReference type="NCBI Taxonomy" id="1974509"/>
    <lineage>
        <taxon>Bacteria</taxon>
        <taxon>Candidatus Berkelbacteria</taxon>
    </lineage>
</organism>
<proteinExistence type="predicted"/>
<feature type="transmembrane region" description="Helical" evidence="5">
    <location>
        <begin position="193"/>
        <end position="214"/>
    </location>
</feature>